<evidence type="ECO:0000313" key="3">
    <source>
        <dbReference type="Proteomes" id="UP000503088"/>
    </source>
</evidence>
<accession>A0A7D3XQS8</accession>
<keyword evidence="2" id="KW-0489">Methyltransferase</keyword>
<dbReference type="AlphaFoldDB" id="A0A7D3XQS8"/>
<name>A0A7D3XQS8_9BACL</name>
<dbReference type="Gene3D" id="3.40.50.150">
    <property type="entry name" value="Vaccinia Virus protein VP39"/>
    <property type="match status" value="1"/>
</dbReference>
<dbReference type="EMBL" id="CP048104">
    <property type="protein sequence ID" value="QKG83728.1"/>
    <property type="molecule type" value="Genomic_DNA"/>
</dbReference>
<dbReference type="CDD" id="cd02440">
    <property type="entry name" value="AdoMet_MTases"/>
    <property type="match status" value="1"/>
</dbReference>
<feature type="domain" description="Methyltransferase" evidence="1">
    <location>
        <begin position="44"/>
        <end position="138"/>
    </location>
</feature>
<proteinExistence type="predicted"/>
<dbReference type="PANTHER" id="PTHR43591:SF110">
    <property type="entry name" value="RHODANESE DOMAIN-CONTAINING PROTEIN"/>
    <property type="match status" value="1"/>
</dbReference>
<dbReference type="KEGG" id="kpul:GXN76_04055"/>
<protein>
    <submittedName>
        <fullName evidence="2">Class I SAM-dependent methyltransferase</fullName>
    </submittedName>
</protein>
<dbReference type="RefSeq" id="WP_173220744.1">
    <property type="nucleotide sequence ID" value="NZ_CP048104.1"/>
</dbReference>
<sequence>MTAWYEKSFGEDYIRVYRHRNRQDAKKEIEAVSRWLELKPQEKVLDLCCGTGRHSISLQKMGYQVTGVDLSPALLSVAEKTSQGLGIEYIRGDMRSLPLASANFDAVVNLFTSFGYFVEDTDNRRVLEEINRVLKPSGRFLVDFLNREAVKKNLVPRSEREEDGIWILEERWIEGDFVHKLIRLRDEKGERTYQERVKMYKREQMEEMMVSTGLKVENVHGDFEGNPYLEKESPRMIFRGRRL</sequence>
<dbReference type="GO" id="GO:0032259">
    <property type="term" value="P:methylation"/>
    <property type="evidence" value="ECO:0007669"/>
    <property type="project" value="UniProtKB-KW"/>
</dbReference>
<dbReference type="PANTHER" id="PTHR43591">
    <property type="entry name" value="METHYLTRANSFERASE"/>
    <property type="match status" value="1"/>
</dbReference>
<dbReference type="GO" id="GO:0008168">
    <property type="term" value="F:methyltransferase activity"/>
    <property type="evidence" value="ECO:0007669"/>
    <property type="project" value="UniProtKB-KW"/>
</dbReference>
<dbReference type="Gene3D" id="2.20.25.110">
    <property type="entry name" value="S-adenosyl-L-methionine-dependent methyltransferases"/>
    <property type="match status" value="1"/>
</dbReference>
<dbReference type="SUPFAM" id="SSF53335">
    <property type="entry name" value="S-adenosyl-L-methionine-dependent methyltransferases"/>
    <property type="match status" value="1"/>
</dbReference>
<evidence type="ECO:0000313" key="2">
    <source>
        <dbReference type="EMBL" id="QKG83728.1"/>
    </source>
</evidence>
<dbReference type="InterPro" id="IPR041698">
    <property type="entry name" value="Methyltransf_25"/>
</dbReference>
<reference evidence="2 3" key="1">
    <citation type="submission" date="2020-01" db="EMBL/GenBank/DDBJ databases">
        <authorList>
            <person name="Gulvik C.A."/>
            <person name="Batra D.G."/>
        </authorList>
    </citation>
    <scope>NUCLEOTIDE SEQUENCE [LARGE SCALE GENOMIC DNA]</scope>
    <source>
        <strain evidence="2 3">W9323</strain>
    </source>
</reference>
<dbReference type="Pfam" id="PF13649">
    <property type="entry name" value="Methyltransf_25"/>
    <property type="match status" value="1"/>
</dbReference>
<dbReference type="InterPro" id="IPR029063">
    <property type="entry name" value="SAM-dependent_MTases_sf"/>
</dbReference>
<gene>
    <name evidence="2" type="ORF">GXN76_04055</name>
</gene>
<evidence type="ECO:0000259" key="1">
    <source>
        <dbReference type="Pfam" id="PF13649"/>
    </source>
</evidence>
<keyword evidence="3" id="KW-1185">Reference proteome</keyword>
<keyword evidence="2" id="KW-0808">Transferase</keyword>
<organism evidence="2 3">
    <name type="scientific">Kroppenstedtia pulmonis</name>
    <dbReference type="NCBI Taxonomy" id="1380685"/>
    <lineage>
        <taxon>Bacteria</taxon>
        <taxon>Bacillati</taxon>
        <taxon>Bacillota</taxon>
        <taxon>Bacilli</taxon>
        <taxon>Bacillales</taxon>
        <taxon>Thermoactinomycetaceae</taxon>
        <taxon>Kroppenstedtia</taxon>
    </lineage>
</organism>
<dbReference type="Proteomes" id="UP000503088">
    <property type="component" value="Chromosome"/>
</dbReference>